<proteinExistence type="evidence at transcript level"/>
<name>A9NQH0_PICSI</name>
<comment type="subcellular location">
    <subcellularLocation>
        <location evidence="1">Mitochondrion</location>
    </subcellularLocation>
</comment>
<reference evidence="7" key="1">
    <citation type="journal article" date="2008" name="BMC Genomics">
        <title>A conifer genomics resource of 200,000 spruce (Picea spp.) ESTs and 6,464 high-quality, sequence-finished full-length cDNAs for Sitka spruce (Picea sitchensis).</title>
        <authorList>
            <person name="Ralph S.G."/>
            <person name="Chun H.J."/>
            <person name="Kolosova N."/>
            <person name="Cooper D."/>
            <person name="Oddy C."/>
            <person name="Ritland C.E."/>
            <person name="Kirkpatrick R."/>
            <person name="Moore R."/>
            <person name="Barber S."/>
            <person name="Holt R.A."/>
            <person name="Jones S.J."/>
            <person name="Marra M.A."/>
            <person name="Douglas C.J."/>
            <person name="Ritland K."/>
            <person name="Bohlmann J."/>
        </authorList>
    </citation>
    <scope>NUCLEOTIDE SEQUENCE</scope>
    <source>
        <tissue evidence="7">Green portion of the leader tissue</tissue>
    </source>
</reference>
<evidence type="ECO:0000256" key="3">
    <source>
        <dbReference type="ARBA" id="ARBA00022980"/>
    </source>
</evidence>
<evidence type="ECO:0000256" key="1">
    <source>
        <dbReference type="ARBA" id="ARBA00004173"/>
    </source>
</evidence>
<evidence type="ECO:0000256" key="5">
    <source>
        <dbReference type="ARBA" id="ARBA00023274"/>
    </source>
</evidence>
<keyword evidence="4" id="KW-0496">Mitochondrion</keyword>
<evidence type="ECO:0000256" key="4">
    <source>
        <dbReference type="ARBA" id="ARBA00023128"/>
    </source>
</evidence>
<dbReference type="CDD" id="cd23701">
    <property type="entry name" value="At1g26750"/>
    <property type="match status" value="1"/>
</dbReference>
<dbReference type="AlphaFoldDB" id="A9NQH0"/>
<dbReference type="InterPro" id="IPR059242">
    <property type="entry name" value="mS23_dom"/>
</dbReference>
<sequence length="187" mass="21949">MSFMRGTLLSKTRKLVNGLAIAKPVWLKAMEQVPPPVFPRPAERPCKIILPEDKYIKKFYKKHPDSLTEEAFWFNGFNPPPSRVFAWRVLELMGEGIREEEAIAIGDMEYKAEKRDKKKAYVRLKQIARIQGKKPPPNPYPSAIKEIQAEEKKFIHERFTNPKILEIVEKMKQERAAFIQERAQMRR</sequence>
<protein>
    <recommendedName>
        <fullName evidence="6">Small ribosomal subunit protein mS23</fullName>
    </recommendedName>
</protein>
<accession>A9NQH0</accession>
<organism evidence="7">
    <name type="scientific">Picea sitchensis</name>
    <name type="common">Sitka spruce</name>
    <name type="synonym">Pinus sitchensis</name>
    <dbReference type="NCBI Taxonomy" id="3332"/>
    <lineage>
        <taxon>Eukaryota</taxon>
        <taxon>Viridiplantae</taxon>
        <taxon>Streptophyta</taxon>
        <taxon>Embryophyta</taxon>
        <taxon>Tracheophyta</taxon>
        <taxon>Spermatophyta</taxon>
        <taxon>Pinopsida</taxon>
        <taxon>Pinidae</taxon>
        <taxon>Conifers I</taxon>
        <taxon>Pinales</taxon>
        <taxon>Pinaceae</taxon>
        <taxon>Picea</taxon>
    </lineage>
</organism>
<dbReference type="PANTHER" id="PTHR35693">
    <property type="entry name" value="EXPRESSED PROTEIN"/>
    <property type="match status" value="1"/>
</dbReference>
<dbReference type="EMBL" id="EF083537">
    <property type="protein sequence ID" value="ABK22881.1"/>
    <property type="molecule type" value="mRNA"/>
</dbReference>
<keyword evidence="5" id="KW-0687">Ribonucleoprotein</keyword>
<evidence type="ECO:0000256" key="6">
    <source>
        <dbReference type="ARBA" id="ARBA00035137"/>
    </source>
</evidence>
<evidence type="ECO:0000256" key="2">
    <source>
        <dbReference type="ARBA" id="ARBA00009864"/>
    </source>
</evidence>
<comment type="similarity">
    <text evidence="2">Belongs to the mitochondrion-specific ribosomal protein mS23 family.</text>
</comment>
<dbReference type="PANTHER" id="PTHR35693:SF1">
    <property type="entry name" value="EXPRESSED PROTEIN"/>
    <property type="match status" value="1"/>
</dbReference>
<keyword evidence="3" id="KW-0689">Ribosomal protein</keyword>
<evidence type="ECO:0000313" key="7">
    <source>
        <dbReference type="EMBL" id="ABK22881.1"/>
    </source>
</evidence>